<gene>
    <name evidence="1" type="ORF">ABRZ01_06650</name>
</gene>
<reference evidence="1" key="1">
    <citation type="submission" date="2024-05" db="EMBL/GenBank/DDBJ databases">
        <authorList>
            <person name="Luo Y.-C."/>
            <person name="Nicholds J."/>
            <person name="Mortimer T."/>
            <person name="Maboni G."/>
        </authorList>
    </citation>
    <scope>NUCLEOTIDE SEQUENCE</scope>
    <source>
        <strain evidence="1">150964</strain>
    </source>
</reference>
<evidence type="ECO:0000313" key="1">
    <source>
        <dbReference type="EMBL" id="XDJ54161.1"/>
    </source>
</evidence>
<sequence length="247" mass="25831">MIPQRLEARHALFRHGVVLVHHAGFDGVKETAEPLVGIRDSPVQLGKMLSAALGALLPPVNDAGEHSFQPLGLEQAIPDIIGDQMIQLAHRDCAPLAAGLALPRLGRAGVIAVCRSRAALAGAQRHRTSALGAEANAGKQRGAAGDTRRRHHGIAGFEAGLHRIENLALDQGRHHHDGDLALGFPLPVLVRARVEPVLADIGGAGQDGVDLRQPPAPAVASEETALIEIGGDGLNAHRAARAVAFQK</sequence>
<proteinExistence type="predicted"/>
<name>A0AB39DGE8_9BURK</name>
<accession>A0AB39DGE8</accession>
<organism evidence="1">
    <name type="scientific">Castellaniella ginsengisoli</name>
    <dbReference type="NCBI Taxonomy" id="546114"/>
    <lineage>
        <taxon>Bacteria</taxon>
        <taxon>Pseudomonadati</taxon>
        <taxon>Pseudomonadota</taxon>
        <taxon>Betaproteobacteria</taxon>
        <taxon>Burkholderiales</taxon>
        <taxon>Alcaligenaceae</taxon>
        <taxon>Castellaniella</taxon>
    </lineage>
</organism>
<dbReference type="EMBL" id="CP158256">
    <property type="protein sequence ID" value="XDJ54161.1"/>
    <property type="molecule type" value="Genomic_DNA"/>
</dbReference>
<protein>
    <submittedName>
        <fullName evidence="1">Uncharacterized protein</fullName>
    </submittedName>
</protein>
<dbReference type="AlphaFoldDB" id="A0AB39DGE8"/>